<dbReference type="Proteomes" id="UP001465668">
    <property type="component" value="Unassembled WGS sequence"/>
</dbReference>
<protein>
    <submittedName>
        <fullName evidence="2">Uncharacterized protein</fullName>
    </submittedName>
</protein>
<reference evidence="2 3" key="1">
    <citation type="submission" date="2024-02" db="EMBL/GenBank/DDBJ databases">
        <title>First draft genome assembly of two strains of Seiridium cardinale.</title>
        <authorList>
            <person name="Emiliani G."/>
            <person name="Scali E."/>
        </authorList>
    </citation>
    <scope>NUCLEOTIDE SEQUENCE [LARGE SCALE GENOMIC DNA]</scope>
    <source>
        <strain evidence="2 3">BM-138-000479</strain>
    </source>
</reference>
<organism evidence="2 3">
    <name type="scientific">Seiridium cardinale</name>
    <dbReference type="NCBI Taxonomy" id="138064"/>
    <lineage>
        <taxon>Eukaryota</taxon>
        <taxon>Fungi</taxon>
        <taxon>Dikarya</taxon>
        <taxon>Ascomycota</taxon>
        <taxon>Pezizomycotina</taxon>
        <taxon>Sordariomycetes</taxon>
        <taxon>Xylariomycetidae</taxon>
        <taxon>Amphisphaeriales</taxon>
        <taxon>Sporocadaceae</taxon>
        <taxon>Seiridium</taxon>
    </lineage>
</organism>
<feature type="compositionally biased region" description="Basic and acidic residues" evidence="1">
    <location>
        <begin position="64"/>
        <end position="73"/>
    </location>
</feature>
<proteinExistence type="predicted"/>
<keyword evidence="3" id="KW-1185">Reference proteome</keyword>
<evidence type="ECO:0000313" key="2">
    <source>
        <dbReference type="EMBL" id="KAK9774717.1"/>
    </source>
</evidence>
<accession>A0ABR2XLM4</accession>
<evidence type="ECO:0000256" key="1">
    <source>
        <dbReference type="SAM" id="MobiDB-lite"/>
    </source>
</evidence>
<feature type="region of interest" description="Disordered" evidence="1">
    <location>
        <begin position="28"/>
        <end position="77"/>
    </location>
</feature>
<sequence>MALPRTYRFFVSDLDTIVRPLVRRKSLAAPPVEECQRSSTFPAPATPQDKHAGEKGYGSQATNDGRRNPRLDDGLSSGAACDVMAPEGCRIGVFSAGGAGDEVVAMTTLLADTGSSVGAE</sequence>
<gene>
    <name evidence="2" type="ORF">SCAR479_08537</name>
</gene>
<dbReference type="EMBL" id="JARVKM010000039">
    <property type="protein sequence ID" value="KAK9774717.1"/>
    <property type="molecule type" value="Genomic_DNA"/>
</dbReference>
<comment type="caution">
    <text evidence="2">The sequence shown here is derived from an EMBL/GenBank/DDBJ whole genome shotgun (WGS) entry which is preliminary data.</text>
</comment>
<name>A0ABR2XLM4_9PEZI</name>
<evidence type="ECO:0000313" key="3">
    <source>
        <dbReference type="Proteomes" id="UP001465668"/>
    </source>
</evidence>